<dbReference type="EMBL" id="MVBM01000004">
    <property type="protein sequence ID" value="OOK74024.1"/>
    <property type="molecule type" value="Genomic_DNA"/>
</dbReference>
<evidence type="ECO:0000256" key="4">
    <source>
        <dbReference type="ARBA" id="ARBA00022989"/>
    </source>
</evidence>
<dbReference type="InterPro" id="IPR050638">
    <property type="entry name" value="AA-Vitamin_Transporters"/>
</dbReference>
<feature type="transmembrane region" description="Helical" evidence="6">
    <location>
        <begin position="244"/>
        <end position="266"/>
    </location>
</feature>
<comment type="caution">
    <text evidence="8">The sequence shown here is derived from an EMBL/GenBank/DDBJ whole genome shotgun (WGS) entry which is preliminary data.</text>
</comment>
<dbReference type="InterPro" id="IPR000620">
    <property type="entry name" value="EamA_dom"/>
</dbReference>
<evidence type="ECO:0000256" key="6">
    <source>
        <dbReference type="SAM" id="Phobius"/>
    </source>
</evidence>
<gene>
    <name evidence="8" type="ORF">BZL30_4764</name>
</gene>
<dbReference type="InterPro" id="IPR037185">
    <property type="entry name" value="EmrE-like"/>
</dbReference>
<feature type="transmembrane region" description="Helical" evidence="6">
    <location>
        <begin position="101"/>
        <end position="122"/>
    </location>
</feature>
<feature type="transmembrane region" description="Helical" evidence="6">
    <location>
        <begin position="157"/>
        <end position="174"/>
    </location>
</feature>
<feature type="transmembrane region" description="Helical" evidence="6">
    <location>
        <begin position="128"/>
        <end position="150"/>
    </location>
</feature>
<evidence type="ECO:0000256" key="5">
    <source>
        <dbReference type="ARBA" id="ARBA00023136"/>
    </source>
</evidence>
<feature type="transmembrane region" description="Helical" evidence="6">
    <location>
        <begin position="278"/>
        <end position="298"/>
    </location>
</feature>
<keyword evidence="4 6" id="KW-1133">Transmembrane helix</keyword>
<protein>
    <submittedName>
        <fullName evidence="8">EamA-like transporter family protein</fullName>
    </submittedName>
</protein>
<feature type="transmembrane region" description="Helical" evidence="6">
    <location>
        <begin position="186"/>
        <end position="204"/>
    </location>
</feature>
<dbReference type="SUPFAM" id="SSF103481">
    <property type="entry name" value="Multidrug resistance efflux transporter EmrE"/>
    <property type="match status" value="2"/>
</dbReference>
<reference evidence="8 9" key="1">
    <citation type="submission" date="2017-02" db="EMBL/GenBank/DDBJ databases">
        <title>Complete genome sequences of Mycobacterium kansasii strains isolated from rhesus macaques.</title>
        <authorList>
            <person name="Panda A."/>
            <person name="Nagaraj S."/>
            <person name="Zhao X."/>
            <person name="Tettelin H."/>
            <person name="Detolla L.J."/>
        </authorList>
    </citation>
    <scope>NUCLEOTIDE SEQUENCE [LARGE SCALE GENOMIC DNA]</scope>
    <source>
        <strain evidence="8 9">11-3813</strain>
    </source>
</reference>
<dbReference type="PANTHER" id="PTHR32322">
    <property type="entry name" value="INNER MEMBRANE TRANSPORTER"/>
    <property type="match status" value="1"/>
</dbReference>
<feature type="transmembrane region" description="Helical" evidence="6">
    <location>
        <begin position="216"/>
        <end position="238"/>
    </location>
</feature>
<evidence type="ECO:0000256" key="3">
    <source>
        <dbReference type="ARBA" id="ARBA00022692"/>
    </source>
</evidence>
<sequence length="318" mass="33630">MIFPKSSAPGIEFACFGYPRGDARRVTQGMLAGLGGRLLVWQFKLGLLAIIWGCSFLFIKVALADLSPAEITLGRCLLGALAVAPGVAVRRLALPHTQRLWMHLFVAALFLNTAPFSLYGYAERHVSSAVAGVANGTSALFTVLFAFTVLHDERATVHTVLGILIGLTGVAVVLRVWDGVHADTGGVLVAVAAAACQGFGWVYVRHFLRHTGYSPLVLTAGQLSLASAQLILLCLATAPRIPTMGTTTLAAVLALGVLGTGLAYVLQHSIIRDAGATAASTVTYLIPVVAVTVGAIFLHEPVGWSLLGARRWYYSARR</sequence>
<feature type="transmembrane region" description="Helical" evidence="6">
    <location>
        <begin position="38"/>
        <end position="59"/>
    </location>
</feature>
<comment type="similarity">
    <text evidence="2">Belongs to the EamA transporter family.</text>
</comment>
<dbReference type="Pfam" id="PF00892">
    <property type="entry name" value="EamA"/>
    <property type="match status" value="2"/>
</dbReference>
<keyword evidence="5 6" id="KW-0472">Membrane</keyword>
<dbReference type="PANTHER" id="PTHR32322:SF9">
    <property type="entry name" value="AMINO-ACID METABOLITE EFFLUX PUMP-RELATED"/>
    <property type="match status" value="1"/>
</dbReference>
<dbReference type="GO" id="GO:0016020">
    <property type="term" value="C:membrane"/>
    <property type="evidence" value="ECO:0007669"/>
    <property type="project" value="UniProtKB-SubCell"/>
</dbReference>
<organism evidence="8 9">
    <name type="scientific">Mycobacterium kansasii</name>
    <dbReference type="NCBI Taxonomy" id="1768"/>
    <lineage>
        <taxon>Bacteria</taxon>
        <taxon>Bacillati</taxon>
        <taxon>Actinomycetota</taxon>
        <taxon>Actinomycetes</taxon>
        <taxon>Mycobacteriales</taxon>
        <taxon>Mycobacteriaceae</taxon>
        <taxon>Mycobacterium</taxon>
    </lineage>
</organism>
<name>A0A1V3X429_MYCKA</name>
<evidence type="ECO:0000256" key="1">
    <source>
        <dbReference type="ARBA" id="ARBA00004141"/>
    </source>
</evidence>
<comment type="subcellular location">
    <subcellularLocation>
        <location evidence="1">Membrane</location>
        <topology evidence="1">Multi-pass membrane protein</topology>
    </subcellularLocation>
</comment>
<evidence type="ECO:0000313" key="8">
    <source>
        <dbReference type="EMBL" id="OOK74024.1"/>
    </source>
</evidence>
<dbReference type="AlphaFoldDB" id="A0A1V3X429"/>
<feature type="domain" description="EamA" evidence="7">
    <location>
        <begin position="47"/>
        <end position="174"/>
    </location>
</feature>
<evidence type="ECO:0000256" key="2">
    <source>
        <dbReference type="ARBA" id="ARBA00007362"/>
    </source>
</evidence>
<evidence type="ECO:0000313" key="9">
    <source>
        <dbReference type="Proteomes" id="UP000189229"/>
    </source>
</evidence>
<dbReference type="Proteomes" id="UP000189229">
    <property type="component" value="Unassembled WGS sequence"/>
</dbReference>
<feature type="domain" description="EamA" evidence="7">
    <location>
        <begin position="186"/>
        <end position="306"/>
    </location>
</feature>
<keyword evidence="3 6" id="KW-0812">Transmembrane</keyword>
<accession>A0A1V3X429</accession>
<proteinExistence type="inferred from homology"/>
<evidence type="ECO:0000259" key="7">
    <source>
        <dbReference type="Pfam" id="PF00892"/>
    </source>
</evidence>
<feature type="transmembrane region" description="Helical" evidence="6">
    <location>
        <begin position="71"/>
        <end position="89"/>
    </location>
</feature>